<accession>A0A3M7R8F7</accession>
<organism evidence="1 2">
    <name type="scientific">Brachionus plicatilis</name>
    <name type="common">Marine rotifer</name>
    <name type="synonym">Brachionus muelleri</name>
    <dbReference type="NCBI Taxonomy" id="10195"/>
    <lineage>
        <taxon>Eukaryota</taxon>
        <taxon>Metazoa</taxon>
        <taxon>Spiralia</taxon>
        <taxon>Gnathifera</taxon>
        <taxon>Rotifera</taxon>
        <taxon>Eurotatoria</taxon>
        <taxon>Monogononta</taxon>
        <taxon>Pseudotrocha</taxon>
        <taxon>Ploima</taxon>
        <taxon>Brachionidae</taxon>
        <taxon>Brachionus</taxon>
    </lineage>
</organism>
<reference evidence="1 2" key="1">
    <citation type="journal article" date="2018" name="Sci. Rep.">
        <title>Genomic signatures of local adaptation to the degree of environmental predictability in rotifers.</title>
        <authorList>
            <person name="Franch-Gras L."/>
            <person name="Hahn C."/>
            <person name="Garcia-Roger E.M."/>
            <person name="Carmona M.J."/>
            <person name="Serra M."/>
            <person name="Gomez A."/>
        </authorList>
    </citation>
    <scope>NUCLEOTIDE SEQUENCE [LARGE SCALE GENOMIC DNA]</scope>
    <source>
        <strain evidence="1">HYR1</strain>
    </source>
</reference>
<proteinExistence type="predicted"/>
<keyword evidence="2" id="KW-1185">Reference proteome</keyword>
<gene>
    <name evidence="1" type="ORF">BpHYR1_013417</name>
</gene>
<dbReference type="EMBL" id="REGN01003989">
    <property type="protein sequence ID" value="RNA19711.1"/>
    <property type="molecule type" value="Genomic_DNA"/>
</dbReference>
<comment type="caution">
    <text evidence="1">The sequence shown here is derived from an EMBL/GenBank/DDBJ whole genome shotgun (WGS) entry which is preliminary data.</text>
</comment>
<dbReference type="Proteomes" id="UP000276133">
    <property type="component" value="Unassembled WGS sequence"/>
</dbReference>
<sequence>MLLEKREYNTICIGSIQKETFTAITYMNLTRRVAHYFLVKDHQACSERIYCRKPEVLSRKSENCSQKINLT</sequence>
<dbReference type="AlphaFoldDB" id="A0A3M7R8F7"/>
<evidence type="ECO:0000313" key="2">
    <source>
        <dbReference type="Proteomes" id="UP000276133"/>
    </source>
</evidence>
<protein>
    <submittedName>
        <fullName evidence="1">Uncharacterized protein</fullName>
    </submittedName>
</protein>
<evidence type="ECO:0000313" key="1">
    <source>
        <dbReference type="EMBL" id="RNA19711.1"/>
    </source>
</evidence>
<name>A0A3M7R8F7_BRAPC</name>